<name>A0A5N6GES3_ASPFL</name>
<reference evidence="1" key="1">
    <citation type="submission" date="2019-04" db="EMBL/GenBank/DDBJ databases">
        <title>Friends and foes A comparative genomics study of 23 Aspergillus species from section Flavi.</title>
        <authorList>
            <consortium name="DOE Joint Genome Institute"/>
            <person name="Kjaerbolling I."/>
            <person name="Vesth T."/>
            <person name="Frisvad J.C."/>
            <person name="Nybo J.L."/>
            <person name="Theobald S."/>
            <person name="Kildgaard S."/>
            <person name="Isbrandt T."/>
            <person name="Kuo A."/>
            <person name="Sato A."/>
            <person name="Lyhne E.K."/>
            <person name="Kogle M.E."/>
            <person name="Wiebenga A."/>
            <person name="Kun R.S."/>
            <person name="Lubbers R.J."/>
            <person name="Makela M.R."/>
            <person name="Barry K."/>
            <person name="Chovatia M."/>
            <person name="Clum A."/>
            <person name="Daum C."/>
            <person name="Haridas S."/>
            <person name="He G."/>
            <person name="LaButti K."/>
            <person name="Lipzen A."/>
            <person name="Mondo S."/>
            <person name="Riley R."/>
            <person name="Salamov A."/>
            <person name="Simmons B.A."/>
            <person name="Magnuson J.K."/>
            <person name="Henrissat B."/>
            <person name="Mortensen U.H."/>
            <person name="Larsen T.O."/>
            <person name="Devries R.P."/>
            <person name="Grigoriev I.V."/>
            <person name="Machida M."/>
            <person name="Baker S.E."/>
            <person name="Andersen M.R."/>
        </authorList>
    </citation>
    <scope>NUCLEOTIDE SEQUENCE [LARGE SCALE GENOMIC DNA]</scope>
    <source>
        <strain evidence="1">CBS 121.62</strain>
    </source>
</reference>
<dbReference type="EMBL" id="ML734751">
    <property type="protein sequence ID" value="KAB8240337.1"/>
    <property type="molecule type" value="Genomic_DNA"/>
</dbReference>
<organism evidence="1">
    <name type="scientific">Aspergillus flavus</name>
    <dbReference type="NCBI Taxonomy" id="5059"/>
    <lineage>
        <taxon>Eukaryota</taxon>
        <taxon>Fungi</taxon>
        <taxon>Dikarya</taxon>
        <taxon>Ascomycota</taxon>
        <taxon>Pezizomycotina</taxon>
        <taxon>Eurotiomycetes</taxon>
        <taxon>Eurotiomycetidae</taxon>
        <taxon>Eurotiales</taxon>
        <taxon>Aspergillaceae</taxon>
        <taxon>Aspergillus</taxon>
        <taxon>Aspergillus subgen. Circumdati</taxon>
    </lineage>
</organism>
<gene>
    <name evidence="1" type="ORF">BDV35DRAFT_133966</name>
</gene>
<protein>
    <submittedName>
        <fullName evidence="1">Uncharacterized protein</fullName>
    </submittedName>
</protein>
<proteinExistence type="predicted"/>
<accession>A0A5N6GES3</accession>
<dbReference type="InterPro" id="IPR036691">
    <property type="entry name" value="Endo/exonu/phosph_ase_sf"/>
</dbReference>
<dbReference type="Proteomes" id="UP000325434">
    <property type="component" value="Unassembled WGS sequence"/>
</dbReference>
<evidence type="ECO:0000313" key="1">
    <source>
        <dbReference type="EMBL" id="KAB8240337.1"/>
    </source>
</evidence>
<dbReference type="AlphaFoldDB" id="A0A5N6GES3"/>
<dbReference type="Gene3D" id="3.60.10.10">
    <property type="entry name" value="Endonuclease/exonuclease/phosphatase"/>
    <property type="match status" value="1"/>
</dbReference>
<sequence length="101" mass="11786">MIKQLQILQYIVNRSRDVVMAQFLRDPTVLQADIMTHHPAFGSHQLPYPTASDIGEQRARVAFYISRKINPKTWRHTVHSADCQELELHVQGRKLHIFNII</sequence>